<dbReference type="GO" id="GO:0009279">
    <property type="term" value="C:cell outer membrane"/>
    <property type="evidence" value="ECO:0007669"/>
    <property type="project" value="UniProtKB-UniRule"/>
</dbReference>
<evidence type="ECO:0000256" key="3">
    <source>
        <dbReference type="ARBA" id="ARBA00022692"/>
    </source>
</evidence>
<keyword evidence="3" id="KW-0812">Transmembrane</keyword>
<dbReference type="InterPro" id="IPR039910">
    <property type="entry name" value="D15-like"/>
</dbReference>
<keyword evidence="10" id="KW-1185">Reference proteome</keyword>
<dbReference type="InterPro" id="IPR023707">
    <property type="entry name" value="OM_assembly_BamA"/>
</dbReference>
<evidence type="ECO:0000256" key="7">
    <source>
        <dbReference type="NCBIfam" id="TIGR03303"/>
    </source>
</evidence>
<dbReference type="Pfam" id="PF07244">
    <property type="entry name" value="POTRA"/>
    <property type="match status" value="4"/>
</dbReference>
<proteinExistence type="predicted"/>
<dbReference type="Gene3D" id="2.40.160.50">
    <property type="entry name" value="membrane protein fhac: a member of the omp85/tpsb transporter family"/>
    <property type="match status" value="1"/>
</dbReference>
<feature type="domain" description="POTRA" evidence="8">
    <location>
        <begin position="113"/>
        <end position="192"/>
    </location>
</feature>
<sequence>MKNILILVALLSIGLTGYGQISTSPGLDLIDYSTPRTFTIGGVTVSGVQSFDNNALRAISGLEIGKEIKVPGDEITKAITNLWKQDLFTDIQISATEIIGDKIFLDIYIQERPRLSKFKFVGVKKGKQETLREEIKLVRGKLITQSLIESTEYKVKKYYTDKGYLNTTVNLVQEVDTLINNSIILTIKVDKGERVKIKEIFIEGNEALSDKKVRRLMKDTKQKRFYNIFKTSKLVKPAFKKDKQAIIDKYNAKGYRDAKIISDSIQKIDEKNIQLFLKISEGKQYYFGKIKWVGNTKYTNEELDRILNIDEGEVFNQELMDQRIFMDPNGRDISSLYLDQGYLFFQPDVVEVGVRNDSIDFEIRLREGKQATINSITITGNTKTNDHVILREIRTRPGELFSRADIIRTQRELAQLGYFNQETLGVNPIPNQENGTVDIEYVVEERPSDQIELSGGWGAGRVVGSLGVSFNNFSARNFFKKGAWQPLPAGDGQKLSLRAQSNGRYFQSYNASFTEPWLGGRKPNSLSVSVYHSNQTNGLDKKVLDSEGEMVDNPLRYAIQTSGASVGLGRRLEVPDDFFTLYNEVSYQYYTLQNAGSNFIFSNGFANSLSFKTVLARNSIDAPIYPRSGSQTSLSVQFTPPYSLFQPDKDYDAISAQEKYKYIEYHKWKFNTSWFTSIAGDLVLNTKMGFGVLGQYNQSLGQSPFERFYLGGDGLSGFALDGREIIALRGYGNGDLSPSTGATIVNKYTMELRYPVSLNPSATIYGLAFAEAGNSWAAFNDFNPFEVKRAAGVGVRIFMPMFGLLGLDWGYRFDDVPGSNPDKRTEIHFTIGGSLNGW</sequence>
<dbReference type="RefSeq" id="WP_160631992.1">
    <property type="nucleotide sequence ID" value="NZ_WWNE01000004.1"/>
</dbReference>
<evidence type="ECO:0000313" key="10">
    <source>
        <dbReference type="Proteomes" id="UP000470771"/>
    </source>
</evidence>
<keyword evidence="2" id="KW-1134">Transmembrane beta strand</keyword>
<keyword evidence="5" id="KW-0472">Membrane</keyword>
<keyword evidence="4" id="KW-0732">Signal</keyword>
<feature type="domain" description="POTRA" evidence="8">
    <location>
        <begin position="371"/>
        <end position="446"/>
    </location>
</feature>
<comment type="caution">
    <text evidence="9">The sequence shown here is derived from an EMBL/GenBank/DDBJ whole genome shotgun (WGS) entry which is preliminary data.</text>
</comment>
<evidence type="ECO:0000259" key="8">
    <source>
        <dbReference type="PROSITE" id="PS51779"/>
    </source>
</evidence>
<name>A0A6N9NET1_9FLAO</name>
<gene>
    <name evidence="9" type="primary">bamA</name>
    <name evidence="9" type="ORF">GQN54_03360</name>
</gene>
<dbReference type="PANTHER" id="PTHR12815:SF47">
    <property type="entry name" value="TRANSLOCATION AND ASSEMBLY MODULE SUBUNIT TAMA"/>
    <property type="match status" value="1"/>
</dbReference>
<dbReference type="InterPro" id="IPR034746">
    <property type="entry name" value="POTRA"/>
</dbReference>
<dbReference type="PROSITE" id="PS51779">
    <property type="entry name" value="POTRA"/>
    <property type="match status" value="2"/>
</dbReference>
<evidence type="ECO:0000256" key="4">
    <source>
        <dbReference type="ARBA" id="ARBA00022729"/>
    </source>
</evidence>
<dbReference type="InterPro" id="IPR010827">
    <property type="entry name" value="BamA/TamA_POTRA"/>
</dbReference>
<dbReference type="AlphaFoldDB" id="A0A6N9NET1"/>
<protein>
    <recommendedName>
        <fullName evidence="7">Outer membrane protein assembly factor BamA</fullName>
    </recommendedName>
</protein>
<evidence type="ECO:0000313" key="9">
    <source>
        <dbReference type="EMBL" id="NBG65138.1"/>
    </source>
</evidence>
<comment type="subcellular location">
    <subcellularLocation>
        <location evidence="1">Membrane</location>
    </subcellularLocation>
</comment>
<dbReference type="PIRSF" id="PIRSF006076">
    <property type="entry name" value="OM_assembly_OMP85"/>
    <property type="match status" value="1"/>
</dbReference>
<evidence type="ECO:0000256" key="2">
    <source>
        <dbReference type="ARBA" id="ARBA00022452"/>
    </source>
</evidence>
<keyword evidence="6" id="KW-0998">Cell outer membrane</keyword>
<dbReference type="PANTHER" id="PTHR12815">
    <property type="entry name" value="SORTING AND ASSEMBLY MACHINERY SAMM50 PROTEIN FAMILY MEMBER"/>
    <property type="match status" value="1"/>
</dbReference>
<evidence type="ECO:0000256" key="6">
    <source>
        <dbReference type="ARBA" id="ARBA00023237"/>
    </source>
</evidence>
<accession>A0A6N9NET1</accession>
<dbReference type="EMBL" id="WWNE01000004">
    <property type="protein sequence ID" value="NBG65138.1"/>
    <property type="molecule type" value="Genomic_DNA"/>
</dbReference>
<evidence type="ECO:0000256" key="1">
    <source>
        <dbReference type="ARBA" id="ARBA00004370"/>
    </source>
</evidence>
<dbReference type="GO" id="GO:0071709">
    <property type="term" value="P:membrane assembly"/>
    <property type="evidence" value="ECO:0007669"/>
    <property type="project" value="InterPro"/>
</dbReference>
<reference evidence="9 10" key="1">
    <citation type="submission" date="2019-12" db="EMBL/GenBank/DDBJ databases">
        <authorList>
            <person name="Zhao J."/>
        </authorList>
    </citation>
    <scope>NUCLEOTIDE SEQUENCE [LARGE SCALE GENOMIC DNA]</scope>
    <source>
        <strain evidence="9 10">S-15</strain>
    </source>
</reference>
<dbReference type="NCBIfam" id="TIGR03303">
    <property type="entry name" value="OM_YaeT"/>
    <property type="match status" value="1"/>
</dbReference>
<dbReference type="Proteomes" id="UP000470771">
    <property type="component" value="Unassembled WGS sequence"/>
</dbReference>
<evidence type="ECO:0000256" key="5">
    <source>
        <dbReference type="ARBA" id="ARBA00023136"/>
    </source>
</evidence>
<organism evidence="9 10">
    <name type="scientific">Acidiluteibacter ferrifornacis</name>
    <dbReference type="NCBI Taxonomy" id="2692424"/>
    <lineage>
        <taxon>Bacteria</taxon>
        <taxon>Pseudomonadati</taxon>
        <taxon>Bacteroidota</taxon>
        <taxon>Flavobacteriia</taxon>
        <taxon>Flavobacteriales</taxon>
        <taxon>Cryomorphaceae</taxon>
        <taxon>Acidiluteibacter</taxon>
    </lineage>
</organism>
<dbReference type="Gene3D" id="3.10.20.310">
    <property type="entry name" value="membrane protein fhac"/>
    <property type="match status" value="5"/>
</dbReference>